<keyword evidence="5 6" id="KW-0408">Iron</keyword>
<evidence type="ECO:0000256" key="4">
    <source>
        <dbReference type="ARBA" id="ARBA00022982"/>
    </source>
</evidence>
<evidence type="ECO:0000256" key="3">
    <source>
        <dbReference type="ARBA" id="ARBA00022723"/>
    </source>
</evidence>
<dbReference type="AlphaFoldDB" id="A0A6C0U3F0"/>
<keyword evidence="3 6" id="KW-0479">Metal-binding</keyword>
<evidence type="ECO:0000256" key="7">
    <source>
        <dbReference type="SAM" id="SignalP"/>
    </source>
</evidence>
<keyword evidence="2 6" id="KW-0349">Heme</keyword>
<dbReference type="GO" id="GO:0009055">
    <property type="term" value="F:electron transfer activity"/>
    <property type="evidence" value="ECO:0007669"/>
    <property type="project" value="InterPro"/>
</dbReference>
<proteinExistence type="predicted"/>
<dbReference type="Pfam" id="PF13442">
    <property type="entry name" value="Cytochrome_CBB3"/>
    <property type="match status" value="1"/>
</dbReference>
<dbReference type="SUPFAM" id="SSF46626">
    <property type="entry name" value="Cytochrome c"/>
    <property type="match status" value="1"/>
</dbReference>
<feature type="signal peptide" evidence="7">
    <location>
        <begin position="1"/>
        <end position="21"/>
    </location>
</feature>
<evidence type="ECO:0000259" key="8">
    <source>
        <dbReference type="PROSITE" id="PS51007"/>
    </source>
</evidence>
<gene>
    <name evidence="9" type="ORF">G3T16_15215</name>
</gene>
<dbReference type="InterPro" id="IPR008168">
    <property type="entry name" value="Cyt_C_IC"/>
</dbReference>
<keyword evidence="4" id="KW-0249">Electron transport</keyword>
<accession>A0A6C0U3F0</accession>
<evidence type="ECO:0000256" key="2">
    <source>
        <dbReference type="ARBA" id="ARBA00022617"/>
    </source>
</evidence>
<dbReference type="RefSeq" id="WP_163495980.1">
    <property type="nucleotide sequence ID" value="NZ_CP048711.1"/>
</dbReference>
<keyword evidence="1" id="KW-0813">Transport</keyword>
<dbReference type="PRINTS" id="PR00605">
    <property type="entry name" value="CYTCHROMECIC"/>
</dbReference>
<reference evidence="9 10" key="1">
    <citation type="submission" date="2020-02" db="EMBL/GenBank/DDBJ databases">
        <title>Genome sequencing for Kineobactrum sp. M2.</title>
        <authorList>
            <person name="Park S.-J."/>
        </authorList>
    </citation>
    <scope>NUCLEOTIDE SEQUENCE [LARGE SCALE GENOMIC DNA]</scope>
    <source>
        <strain evidence="9 10">M2</strain>
    </source>
</reference>
<dbReference type="PROSITE" id="PS51007">
    <property type="entry name" value="CYTC"/>
    <property type="match status" value="1"/>
</dbReference>
<dbReference type="Proteomes" id="UP000477680">
    <property type="component" value="Chromosome"/>
</dbReference>
<dbReference type="EMBL" id="CP048711">
    <property type="protein sequence ID" value="QIB66546.1"/>
    <property type="molecule type" value="Genomic_DNA"/>
</dbReference>
<dbReference type="GO" id="GO:0020037">
    <property type="term" value="F:heme binding"/>
    <property type="evidence" value="ECO:0007669"/>
    <property type="project" value="InterPro"/>
</dbReference>
<keyword evidence="10" id="KW-1185">Reference proteome</keyword>
<dbReference type="Gene3D" id="1.10.760.10">
    <property type="entry name" value="Cytochrome c-like domain"/>
    <property type="match status" value="1"/>
</dbReference>
<evidence type="ECO:0000256" key="6">
    <source>
        <dbReference type="PROSITE-ProRule" id="PRU00433"/>
    </source>
</evidence>
<dbReference type="InterPro" id="IPR009056">
    <property type="entry name" value="Cyt_c-like_dom"/>
</dbReference>
<organism evidence="9 10">
    <name type="scientific">Kineobactrum salinum</name>
    <dbReference type="NCBI Taxonomy" id="2708301"/>
    <lineage>
        <taxon>Bacteria</taxon>
        <taxon>Pseudomonadati</taxon>
        <taxon>Pseudomonadota</taxon>
        <taxon>Gammaproteobacteria</taxon>
        <taxon>Cellvibrionales</taxon>
        <taxon>Halieaceae</taxon>
        <taxon>Kineobactrum</taxon>
    </lineage>
</organism>
<sequence length="119" mass="12766">MNYSATLLASLLLAGSLPALADDIEHGENLYTIYCTQCHGVTGNGDGVNVPAMSVQPRNHRDQGEMSARTDAELFKAVKEGGKSINKSVLMPPWGGNLSDDDIHALVRYMRQLCCESGG</sequence>
<protein>
    <submittedName>
        <fullName evidence="9">Cytochrome c</fullName>
    </submittedName>
</protein>
<feature type="domain" description="Cytochrome c" evidence="8">
    <location>
        <begin position="22"/>
        <end position="114"/>
    </location>
</feature>
<evidence type="ECO:0000313" key="9">
    <source>
        <dbReference type="EMBL" id="QIB66546.1"/>
    </source>
</evidence>
<evidence type="ECO:0000256" key="5">
    <source>
        <dbReference type="ARBA" id="ARBA00023004"/>
    </source>
</evidence>
<feature type="chain" id="PRO_5025434691" evidence="7">
    <location>
        <begin position="22"/>
        <end position="119"/>
    </location>
</feature>
<evidence type="ECO:0000256" key="1">
    <source>
        <dbReference type="ARBA" id="ARBA00022448"/>
    </source>
</evidence>
<keyword evidence="7" id="KW-0732">Signal</keyword>
<name>A0A6C0U3F0_9GAMM</name>
<dbReference type="KEGG" id="kim:G3T16_15215"/>
<dbReference type="GO" id="GO:0005506">
    <property type="term" value="F:iron ion binding"/>
    <property type="evidence" value="ECO:0007669"/>
    <property type="project" value="InterPro"/>
</dbReference>
<dbReference type="InterPro" id="IPR036909">
    <property type="entry name" value="Cyt_c-like_dom_sf"/>
</dbReference>
<evidence type="ECO:0000313" key="10">
    <source>
        <dbReference type="Proteomes" id="UP000477680"/>
    </source>
</evidence>